<dbReference type="EMBL" id="BAABRO010000013">
    <property type="protein sequence ID" value="GAA5509370.1"/>
    <property type="molecule type" value="Genomic_DNA"/>
</dbReference>
<comment type="caution">
    <text evidence="1">The sequence shown here is derived from an EMBL/GenBank/DDBJ whole genome shotgun (WGS) entry which is preliminary data.</text>
</comment>
<gene>
    <name evidence="1" type="ORF">Rcae01_04869</name>
</gene>
<reference evidence="1 2" key="1">
    <citation type="submission" date="2024-02" db="EMBL/GenBank/DDBJ databases">
        <title>Rhodopirellula caenicola NBRC 110016.</title>
        <authorList>
            <person name="Ichikawa N."/>
            <person name="Katano-Makiyama Y."/>
            <person name="Hidaka K."/>
        </authorList>
    </citation>
    <scope>NUCLEOTIDE SEQUENCE [LARGE SCALE GENOMIC DNA]</scope>
    <source>
        <strain evidence="1 2">NBRC 110016</strain>
    </source>
</reference>
<evidence type="ECO:0000313" key="1">
    <source>
        <dbReference type="EMBL" id="GAA5509370.1"/>
    </source>
</evidence>
<evidence type="ECO:0000313" key="2">
    <source>
        <dbReference type="Proteomes" id="UP001416858"/>
    </source>
</evidence>
<sequence>MHRSARDEVLHPEEYRKMGDRKMIMLHFGADYFPVLHLPVNPPLLD</sequence>
<accession>A0ABP9VW53</accession>
<proteinExistence type="predicted"/>
<dbReference type="Proteomes" id="UP001416858">
    <property type="component" value="Unassembled WGS sequence"/>
</dbReference>
<organism evidence="1 2">
    <name type="scientific">Novipirellula caenicola</name>
    <dbReference type="NCBI Taxonomy" id="1536901"/>
    <lineage>
        <taxon>Bacteria</taxon>
        <taxon>Pseudomonadati</taxon>
        <taxon>Planctomycetota</taxon>
        <taxon>Planctomycetia</taxon>
        <taxon>Pirellulales</taxon>
        <taxon>Pirellulaceae</taxon>
        <taxon>Novipirellula</taxon>
    </lineage>
</organism>
<protein>
    <submittedName>
        <fullName evidence="1">Uncharacterized protein</fullName>
    </submittedName>
</protein>
<name>A0ABP9VW53_9BACT</name>
<keyword evidence="2" id="KW-1185">Reference proteome</keyword>